<feature type="region of interest" description="Disordered" evidence="1">
    <location>
        <begin position="55"/>
        <end position="74"/>
    </location>
</feature>
<comment type="caution">
    <text evidence="3">The sequence shown here is derived from an EMBL/GenBank/DDBJ whole genome shotgun (WGS) entry which is preliminary data.</text>
</comment>
<feature type="chain" id="PRO_5042068355" evidence="2">
    <location>
        <begin position="24"/>
        <end position="74"/>
    </location>
</feature>
<name>A0AAE0ZF60_9GAST</name>
<evidence type="ECO:0000313" key="3">
    <source>
        <dbReference type="EMBL" id="KAK3768202.1"/>
    </source>
</evidence>
<evidence type="ECO:0000256" key="2">
    <source>
        <dbReference type="SAM" id="SignalP"/>
    </source>
</evidence>
<accession>A0AAE0ZF60</accession>
<dbReference type="EMBL" id="JAWDGP010004065">
    <property type="protein sequence ID" value="KAK3768202.1"/>
    <property type="molecule type" value="Genomic_DNA"/>
</dbReference>
<protein>
    <submittedName>
        <fullName evidence="3">Uncharacterized protein</fullName>
    </submittedName>
</protein>
<evidence type="ECO:0000313" key="4">
    <source>
        <dbReference type="Proteomes" id="UP001283361"/>
    </source>
</evidence>
<sequence length="74" mass="8236">MITTTSALLSFKVLLLIFYKDNQEENDAVSLSLHRFCLKKSPAILNVRGTASLNTSFRSATPSNEAPYEQTTLK</sequence>
<feature type="signal peptide" evidence="2">
    <location>
        <begin position="1"/>
        <end position="23"/>
    </location>
</feature>
<gene>
    <name evidence="3" type="ORF">RRG08_031737</name>
</gene>
<reference evidence="3" key="1">
    <citation type="journal article" date="2023" name="G3 (Bethesda)">
        <title>A reference genome for the long-term kleptoplast-retaining sea slug Elysia crispata morphotype clarki.</title>
        <authorList>
            <person name="Eastman K.E."/>
            <person name="Pendleton A.L."/>
            <person name="Shaikh M.A."/>
            <person name="Suttiyut T."/>
            <person name="Ogas R."/>
            <person name="Tomko P."/>
            <person name="Gavelis G."/>
            <person name="Widhalm J.R."/>
            <person name="Wisecaver J.H."/>
        </authorList>
    </citation>
    <scope>NUCLEOTIDE SEQUENCE</scope>
    <source>
        <strain evidence="3">ECLA1</strain>
    </source>
</reference>
<evidence type="ECO:0000256" key="1">
    <source>
        <dbReference type="SAM" id="MobiDB-lite"/>
    </source>
</evidence>
<organism evidence="3 4">
    <name type="scientific">Elysia crispata</name>
    <name type="common">lettuce slug</name>
    <dbReference type="NCBI Taxonomy" id="231223"/>
    <lineage>
        <taxon>Eukaryota</taxon>
        <taxon>Metazoa</taxon>
        <taxon>Spiralia</taxon>
        <taxon>Lophotrochozoa</taxon>
        <taxon>Mollusca</taxon>
        <taxon>Gastropoda</taxon>
        <taxon>Heterobranchia</taxon>
        <taxon>Euthyneura</taxon>
        <taxon>Panpulmonata</taxon>
        <taxon>Sacoglossa</taxon>
        <taxon>Placobranchoidea</taxon>
        <taxon>Plakobranchidae</taxon>
        <taxon>Elysia</taxon>
    </lineage>
</organism>
<proteinExistence type="predicted"/>
<dbReference type="AlphaFoldDB" id="A0AAE0ZF60"/>
<keyword evidence="2" id="KW-0732">Signal</keyword>
<keyword evidence="4" id="KW-1185">Reference proteome</keyword>
<dbReference type="Proteomes" id="UP001283361">
    <property type="component" value="Unassembled WGS sequence"/>
</dbReference>